<keyword evidence="2 3" id="KW-0040">ANK repeat</keyword>
<dbReference type="Gene3D" id="1.25.40.20">
    <property type="entry name" value="Ankyrin repeat-containing domain"/>
    <property type="match status" value="3"/>
</dbReference>
<name>A0ABQ8KJW7_9APHY</name>
<dbReference type="InterPro" id="IPR002110">
    <property type="entry name" value="Ankyrin_rpt"/>
</dbReference>
<dbReference type="SMART" id="SM00248">
    <property type="entry name" value="ANK"/>
    <property type="match status" value="3"/>
</dbReference>
<feature type="repeat" description="ANK" evidence="3">
    <location>
        <begin position="167"/>
        <end position="199"/>
    </location>
</feature>
<dbReference type="PROSITE" id="PS50088">
    <property type="entry name" value="ANK_REPEAT"/>
    <property type="match status" value="2"/>
</dbReference>
<feature type="repeat" description="ANK" evidence="3">
    <location>
        <begin position="35"/>
        <end position="67"/>
    </location>
</feature>
<keyword evidence="6" id="KW-1185">Reference proteome</keyword>
<dbReference type="Pfam" id="PF12796">
    <property type="entry name" value="Ank_2"/>
    <property type="match status" value="2"/>
</dbReference>
<evidence type="ECO:0000256" key="1">
    <source>
        <dbReference type="ARBA" id="ARBA00022737"/>
    </source>
</evidence>
<dbReference type="RefSeq" id="XP_047780359.1">
    <property type="nucleotide sequence ID" value="XM_047919161.1"/>
</dbReference>
<dbReference type="PANTHER" id="PTHR24171:SF8">
    <property type="entry name" value="BRCA1-ASSOCIATED RING DOMAIN PROTEIN 1"/>
    <property type="match status" value="1"/>
</dbReference>
<comment type="caution">
    <text evidence="5">The sequence shown here is derived from an EMBL/GenBank/DDBJ whole genome shotgun (WGS) entry which is preliminary data.</text>
</comment>
<feature type="region of interest" description="Disordered" evidence="4">
    <location>
        <begin position="87"/>
        <end position="107"/>
    </location>
</feature>
<dbReference type="PRINTS" id="PR01415">
    <property type="entry name" value="ANKYRIN"/>
</dbReference>
<dbReference type="SUPFAM" id="SSF48403">
    <property type="entry name" value="Ankyrin repeat"/>
    <property type="match status" value="1"/>
</dbReference>
<evidence type="ECO:0000313" key="6">
    <source>
        <dbReference type="Proteomes" id="UP000814176"/>
    </source>
</evidence>
<dbReference type="PANTHER" id="PTHR24171">
    <property type="entry name" value="ANKYRIN REPEAT DOMAIN-CONTAINING PROTEIN 39-RELATED"/>
    <property type="match status" value="1"/>
</dbReference>
<evidence type="ECO:0000256" key="3">
    <source>
        <dbReference type="PROSITE-ProRule" id="PRU00023"/>
    </source>
</evidence>
<protein>
    <submittedName>
        <fullName evidence="5">Ankyrin repeat-containing domain protein</fullName>
    </submittedName>
</protein>
<dbReference type="PROSITE" id="PS50297">
    <property type="entry name" value="ANK_REP_REGION"/>
    <property type="match status" value="2"/>
</dbReference>
<keyword evidence="1" id="KW-0677">Repeat</keyword>
<organism evidence="5 6">
    <name type="scientific">Rhodofomes roseus</name>
    <dbReference type="NCBI Taxonomy" id="34475"/>
    <lineage>
        <taxon>Eukaryota</taxon>
        <taxon>Fungi</taxon>
        <taxon>Dikarya</taxon>
        <taxon>Basidiomycota</taxon>
        <taxon>Agaricomycotina</taxon>
        <taxon>Agaricomycetes</taxon>
        <taxon>Polyporales</taxon>
        <taxon>Rhodofomes</taxon>
    </lineage>
</organism>
<sequence>MSTHSVHNAALNRQTGLLRSLVSQDPSLANSPDVDGRMPLHWAASSGAFDIVQYLLDQKADVDRADNSGWTPLHIAAQGMNRLYASSSAPERTSIERTTRASHHSSKSRVDIGRLLISRGADINARDNANQLPLHRAATTGSTGFISLLLKPLEGSPKPRLNTADRVGNTPLHLAMESAHAEAACLLIEAGADRTRENLDGEMPEDLEGVGGQEQRRAKAYVVERCGKRS</sequence>
<gene>
    <name evidence="5" type="ORF">C8Q71DRAFT_530761</name>
</gene>
<dbReference type="InterPro" id="IPR036770">
    <property type="entry name" value="Ankyrin_rpt-contain_sf"/>
</dbReference>
<accession>A0ABQ8KJW7</accession>
<evidence type="ECO:0000313" key="5">
    <source>
        <dbReference type="EMBL" id="KAH9838444.1"/>
    </source>
</evidence>
<dbReference type="EMBL" id="JADCUA010000007">
    <property type="protein sequence ID" value="KAH9838444.1"/>
    <property type="molecule type" value="Genomic_DNA"/>
</dbReference>
<reference evidence="5 6" key="1">
    <citation type="journal article" date="2021" name="Environ. Microbiol.">
        <title>Gene family expansions and transcriptome signatures uncover fungal adaptations to wood decay.</title>
        <authorList>
            <person name="Hage H."/>
            <person name="Miyauchi S."/>
            <person name="Viragh M."/>
            <person name="Drula E."/>
            <person name="Min B."/>
            <person name="Chaduli D."/>
            <person name="Navarro D."/>
            <person name="Favel A."/>
            <person name="Norest M."/>
            <person name="Lesage-Meessen L."/>
            <person name="Balint B."/>
            <person name="Merenyi Z."/>
            <person name="de Eugenio L."/>
            <person name="Morin E."/>
            <person name="Martinez A.T."/>
            <person name="Baldrian P."/>
            <person name="Stursova M."/>
            <person name="Martinez M.J."/>
            <person name="Novotny C."/>
            <person name="Magnuson J.K."/>
            <person name="Spatafora J.W."/>
            <person name="Maurice S."/>
            <person name="Pangilinan J."/>
            <person name="Andreopoulos W."/>
            <person name="LaButti K."/>
            <person name="Hundley H."/>
            <person name="Na H."/>
            <person name="Kuo A."/>
            <person name="Barry K."/>
            <person name="Lipzen A."/>
            <person name="Henrissat B."/>
            <person name="Riley R."/>
            <person name="Ahrendt S."/>
            <person name="Nagy L.G."/>
            <person name="Grigoriev I.V."/>
            <person name="Martin F."/>
            <person name="Rosso M.N."/>
        </authorList>
    </citation>
    <scope>NUCLEOTIDE SEQUENCE [LARGE SCALE GENOMIC DNA]</scope>
    <source>
        <strain evidence="5 6">CIRM-BRFM 1785</strain>
    </source>
</reference>
<evidence type="ECO:0000256" key="4">
    <source>
        <dbReference type="SAM" id="MobiDB-lite"/>
    </source>
</evidence>
<dbReference type="Proteomes" id="UP000814176">
    <property type="component" value="Unassembled WGS sequence"/>
</dbReference>
<dbReference type="GeneID" id="71999893"/>
<evidence type="ECO:0000256" key="2">
    <source>
        <dbReference type="ARBA" id="ARBA00023043"/>
    </source>
</evidence>
<proteinExistence type="predicted"/>